<gene>
    <name evidence="2" type="ordered locus">Xaut_1900</name>
</gene>
<dbReference type="PANTHER" id="PTHR37549">
    <property type="entry name" value="LIPOPROTEIN LPRI"/>
    <property type="match status" value="1"/>
</dbReference>
<evidence type="ECO:0000313" key="3">
    <source>
        <dbReference type="Proteomes" id="UP000002417"/>
    </source>
</evidence>
<dbReference type="EMBL" id="CP000781">
    <property type="protein sequence ID" value="ABS67145.1"/>
    <property type="molecule type" value="Genomic_DNA"/>
</dbReference>
<dbReference type="InterPro" id="IPR052755">
    <property type="entry name" value="Lysozyme_Inhibitor_LprI"/>
</dbReference>
<dbReference type="eggNOG" id="COG4461">
    <property type="taxonomic scope" value="Bacteria"/>
</dbReference>
<proteinExistence type="predicted"/>
<keyword evidence="1" id="KW-0732">Signal</keyword>
<evidence type="ECO:0000313" key="2">
    <source>
        <dbReference type="EMBL" id="ABS67145.1"/>
    </source>
</evidence>
<reference evidence="2 3" key="1">
    <citation type="submission" date="2007-07" db="EMBL/GenBank/DDBJ databases">
        <title>Complete sequence of chromosome of Xanthobacter autotrophicus Py2.</title>
        <authorList>
            <consortium name="US DOE Joint Genome Institute"/>
            <person name="Copeland A."/>
            <person name="Lucas S."/>
            <person name="Lapidus A."/>
            <person name="Barry K."/>
            <person name="Glavina del Rio T."/>
            <person name="Hammon N."/>
            <person name="Israni S."/>
            <person name="Dalin E."/>
            <person name="Tice H."/>
            <person name="Pitluck S."/>
            <person name="Sims D."/>
            <person name="Brettin T."/>
            <person name="Bruce D."/>
            <person name="Detter J.C."/>
            <person name="Han C."/>
            <person name="Tapia R."/>
            <person name="Brainard J."/>
            <person name="Schmutz J."/>
            <person name="Larimer F."/>
            <person name="Land M."/>
            <person name="Hauser L."/>
            <person name="Kyrpides N."/>
            <person name="Kim E."/>
            <person name="Ensigns S.A."/>
            <person name="Richardson P."/>
        </authorList>
    </citation>
    <scope>NUCLEOTIDE SEQUENCE [LARGE SCALE GENOMIC DNA]</scope>
    <source>
        <strain evidence="3">ATCC BAA-1158 / Py2</strain>
    </source>
</reference>
<evidence type="ECO:0000256" key="1">
    <source>
        <dbReference type="SAM" id="SignalP"/>
    </source>
</evidence>
<feature type="signal peptide" evidence="1">
    <location>
        <begin position="1"/>
        <end position="21"/>
    </location>
</feature>
<dbReference type="Proteomes" id="UP000002417">
    <property type="component" value="Chromosome"/>
</dbReference>
<dbReference type="AlphaFoldDB" id="A7IGK2"/>
<feature type="chain" id="PRO_5002710945" evidence="1">
    <location>
        <begin position="22"/>
        <end position="132"/>
    </location>
</feature>
<dbReference type="STRING" id="78245.Xaut_1900"/>
<accession>A7IGK2</accession>
<dbReference type="PANTHER" id="PTHR37549:SF1">
    <property type="entry name" value="LIPOPROTEIN LPRI"/>
    <property type="match status" value="1"/>
</dbReference>
<sequence>MSLARMSLSLAWLLPIRLRSALVPAMLAATVLALAPAAAASFDCASARAADEKAICDSCDLAQLDVKMSTLYGVLTKLVAMGQRGMIQDAQRAWLAQRSTCGGDTSCLSGAYRSRIAQLEAALGEIYSRGPF</sequence>
<dbReference type="KEGG" id="xau:Xaut_1900"/>
<dbReference type="PhylomeDB" id="A7IGK2"/>
<protein>
    <submittedName>
        <fullName evidence="2">Uncharacterized protein</fullName>
    </submittedName>
</protein>
<name>A7IGK2_XANP2</name>
<keyword evidence="3" id="KW-1185">Reference proteome</keyword>
<dbReference type="HOGENOM" id="CLU_159935_0_0_5"/>
<dbReference type="GO" id="GO:0005576">
    <property type="term" value="C:extracellular region"/>
    <property type="evidence" value="ECO:0007669"/>
    <property type="project" value="TreeGrafter"/>
</dbReference>
<organism evidence="2 3">
    <name type="scientific">Xanthobacter autotrophicus (strain ATCC BAA-1158 / Py2)</name>
    <dbReference type="NCBI Taxonomy" id="78245"/>
    <lineage>
        <taxon>Bacteria</taxon>
        <taxon>Pseudomonadati</taxon>
        <taxon>Pseudomonadota</taxon>
        <taxon>Alphaproteobacteria</taxon>
        <taxon>Hyphomicrobiales</taxon>
        <taxon>Xanthobacteraceae</taxon>
        <taxon>Xanthobacter</taxon>
    </lineage>
</organism>